<dbReference type="AlphaFoldDB" id="A0A9Q8T9G2"/>
<dbReference type="EMBL" id="CP019481">
    <property type="protein sequence ID" value="UQC91300.1"/>
    <property type="molecule type" value="Genomic_DNA"/>
</dbReference>
<reference evidence="1" key="1">
    <citation type="journal article" date="2021" name="Mol. Plant Microbe Interact.">
        <title>Complete Genome Sequence of the Plant-Pathogenic Fungus Colletotrichum lupini.</title>
        <authorList>
            <person name="Baroncelli R."/>
            <person name="Pensec F."/>
            <person name="Da Lio D."/>
            <person name="Boufleur T."/>
            <person name="Vicente I."/>
            <person name="Sarrocco S."/>
            <person name="Picot A."/>
            <person name="Baraldi E."/>
            <person name="Sukno S."/>
            <person name="Thon M."/>
            <person name="Le Floch G."/>
        </authorList>
    </citation>
    <scope>NUCLEOTIDE SEQUENCE</scope>
    <source>
        <strain evidence="1">IMI 504893</strain>
    </source>
</reference>
<dbReference type="RefSeq" id="XP_049152899.1">
    <property type="nucleotide sequence ID" value="XM_049295752.1"/>
</dbReference>
<gene>
    <name evidence="1" type="ORF">CLUP02_16834</name>
</gene>
<sequence length="78" mass="8613">MKRTYQGTGTNARAVGTGIGIDIRLSQIHLTKDRKPRVRSDCSGSSLEWTAAGFIAQILRTVKLIPSRDSMYSQNSPF</sequence>
<dbReference type="GeneID" id="73350762"/>
<keyword evidence="2" id="KW-1185">Reference proteome</keyword>
<protein>
    <submittedName>
        <fullName evidence="1">Uncharacterized protein</fullName>
    </submittedName>
</protein>
<evidence type="ECO:0000313" key="2">
    <source>
        <dbReference type="Proteomes" id="UP000830671"/>
    </source>
</evidence>
<accession>A0A9Q8T9G2</accession>
<proteinExistence type="predicted"/>
<organism evidence="1 2">
    <name type="scientific">Colletotrichum lupini</name>
    <dbReference type="NCBI Taxonomy" id="145971"/>
    <lineage>
        <taxon>Eukaryota</taxon>
        <taxon>Fungi</taxon>
        <taxon>Dikarya</taxon>
        <taxon>Ascomycota</taxon>
        <taxon>Pezizomycotina</taxon>
        <taxon>Sordariomycetes</taxon>
        <taxon>Hypocreomycetidae</taxon>
        <taxon>Glomerellales</taxon>
        <taxon>Glomerellaceae</taxon>
        <taxon>Colletotrichum</taxon>
        <taxon>Colletotrichum acutatum species complex</taxon>
    </lineage>
</organism>
<dbReference type="KEGG" id="clup:CLUP02_16834"/>
<dbReference type="Proteomes" id="UP000830671">
    <property type="component" value="Chromosome 9"/>
</dbReference>
<name>A0A9Q8T9G2_9PEZI</name>
<evidence type="ECO:0000313" key="1">
    <source>
        <dbReference type="EMBL" id="UQC91300.1"/>
    </source>
</evidence>